<evidence type="ECO:0000313" key="4">
    <source>
        <dbReference type="EMBL" id="KUM59230.1"/>
    </source>
</evidence>
<dbReference type="SMART" id="SM00320">
    <property type="entry name" value="WD40"/>
    <property type="match status" value="4"/>
</dbReference>
<evidence type="ECO:0000256" key="2">
    <source>
        <dbReference type="SAM" id="MobiDB-lite"/>
    </source>
</evidence>
<proteinExistence type="predicted"/>
<dbReference type="PROSITE" id="PS50082">
    <property type="entry name" value="WD_REPEATS_2"/>
    <property type="match status" value="1"/>
</dbReference>
<evidence type="ECO:0000313" key="5">
    <source>
        <dbReference type="Proteomes" id="UP000055045"/>
    </source>
</evidence>
<gene>
    <name evidence="4" type="ORF">ACN42_g7910</name>
</gene>
<dbReference type="PANTHER" id="PTHR19879">
    <property type="entry name" value="TRANSCRIPTION INITIATION FACTOR TFIID"/>
    <property type="match status" value="1"/>
</dbReference>
<protein>
    <recommendedName>
        <fullName evidence="3">Protein kinase domain-containing protein</fullName>
    </recommendedName>
</protein>
<dbReference type="PROSITE" id="PS50011">
    <property type="entry name" value="PROTEIN_KINASE_DOM"/>
    <property type="match status" value="1"/>
</dbReference>
<evidence type="ECO:0000256" key="1">
    <source>
        <dbReference type="PROSITE-ProRule" id="PRU00221"/>
    </source>
</evidence>
<keyword evidence="1" id="KW-0853">WD repeat</keyword>
<name>A0A101MF46_PENFR</name>
<feature type="domain" description="Protein kinase" evidence="3">
    <location>
        <begin position="1"/>
        <end position="122"/>
    </location>
</feature>
<dbReference type="SUPFAM" id="SSF56112">
    <property type="entry name" value="Protein kinase-like (PK-like)"/>
    <property type="match status" value="1"/>
</dbReference>
<organism evidence="4 5">
    <name type="scientific">Penicillium freii</name>
    <dbReference type="NCBI Taxonomy" id="48697"/>
    <lineage>
        <taxon>Eukaryota</taxon>
        <taxon>Fungi</taxon>
        <taxon>Dikarya</taxon>
        <taxon>Ascomycota</taxon>
        <taxon>Pezizomycotina</taxon>
        <taxon>Eurotiomycetes</taxon>
        <taxon>Eurotiomycetidae</taxon>
        <taxon>Eurotiales</taxon>
        <taxon>Aspergillaceae</taxon>
        <taxon>Penicillium</taxon>
    </lineage>
</organism>
<feature type="compositionally biased region" description="Polar residues" evidence="2">
    <location>
        <begin position="510"/>
        <end position="521"/>
    </location>
</feature>
<dbReference type="Proteomes" id="UP000055045">
    <property type="component" value="Unassembled WGS sequence"/>
</dbReference>
<dbReference type="Pfam" id="PF00069">
    <property type="entry name" value="Pkinase"/>
    <property type="match status" value="1"/>
</dbReference>
<dbReference type="Gene3D" id="2.130.10.10">
    <property type="entry name" value="YVTN repeat-like/Quinoprotein amine dehydrogenase"/>
    <property type="match status" value="2"/>
</dbReference>
<dbReference type="PANTHER" id="PTHR19879:SF9">
    <property type="entry name" value="TRANSCRIPTION INITIATION FACTOR TFIID SUBUNIT 5"/>
    <property type="match status" value="1"/>
</dbReference>
<evidence type="ECO:0000259" key="3">
    <source>
        <dbReference type="PROSITE" id="PS50011"/>
    </source>
</evidence>
<dbReference type="Gene3D" id="1.10.510.10">
    <property type="entry name" value="Transferase(Phosphotransferase) domain 1"/>
    <property type="match status" value="1"/>
</dbReference>
<dbReference type="GO" id="GO:0004672">
    <property type="term" value="F:protein kinase activity"/>
    <property type="evidence" value="ECO:0007669"/>
    <property type="project" value="InterPro"/>
</dbReference>
<feature type="repeat" description="WD" evidence="1">
    <location>
        <begin position="498"/>
        <end position="532"/>
    </location>
</feature>
<dbReference type="AlphaFoldDB" id="A0A101MF46"/>
<dbReference type="STRING" id="48697.A0A101MF46"/>
<dbReference type="InterPro" id="IPR015943">
    <property type="entry name" value="WD40/YVTN_repeat-like_dom_sf"/>
</dbReference>
<dbReference type="PROSITE" id="PS50294">
    <property type="entry name" value="WD_REPEATS_REGION"/>
    <property type="match status" value="1"/>
</dbReference>
<dbReference type="InterPro" id="IPR001680">
    <property type="entry name" value="WD40_rpt"/>
</dbReference>
<comment type="caution">
    <text evidence="4">The sequence shown here is derived from an EMBL/GenBank/DDBJ whole genome shotgun (WGS) entry which is preliminary data.</text>
</comment>
<dbReference type="EMBL" id="LLXE01000235">
    <property type="protein sequence ID" value="KUM59230.1"/>
    <property type="molecule type" value="Genomic_DNA"/>
</dbReference>
<dbReference type="Pfam" id="PF00400">
    <property type="entry name" value="WD40"/>
    <property type="match status" value="2"/>
</dbReference>
<feature type="region of interest" description="Disordered" evidence="2">
    <location>
        <begin position="509"/>
        <end position="532"/>
    </location>
</feature>
<accession>A0A101MF46</accession>
<dbReference type="InterPro" id="IPR011009">
    <property type="entry name" value="Kinase-like_dom_sf"/>
</dbReference>
<keyword evidence="5" id="KW-1185">Reference proteome</keyword>
<sequence length="532" mass="58690">MWWVKLSDFGLSKRVEEASGALTLKGTAGYIAPELYKFTERGTAYAPDIWAVGAILFFMLLKRPVFGALGHLFEYAKNEDFPTQPLADVGTTDLSIEFISSLMRASPNDRPSAKMAILHECVRPIYDHLSSWRMPDSTQPSPPSPIEPLTEEFKSKFGSLDTKPLLTLGDPPIEPMAEEFESEFGSLDTKPLLTLGDPLHQEPNDQPSALPTESLDVAVHRQMISACGGVVRPMNKFIHRGFAGKISFSADSRVLAMAGNKEIIRLWNTSSYSQLPGLRGKLCIAFSPDGKLIASCGMFAYMQLWDAVTLAEVGHTNLSDYPHTVVFSPDSRMIAYAINHKVVVQEVSGGSKRRRVANCNVDFRDKDSPSYLSFSPDSKSVWFACLDKYQMLDIEQDLAGRTFKLPVVSKTIDLSPDGKYLAYLDNAKKAHVCLLELSTRDVVLKIETGIQNPTGLAFSPNSKLLAVSLSQSFSRGNLSLWDIETAKKLSEIVPNDRIRSMAFSPDGTMLASTNSNGSTTLWGADTRDQHED</sequence>
<dbReference type="InterPro" id="IPR000719">
    <property type="entry name" value="Prot_kinase_dom"/>
</dbReference>
<dbReference type="GO" id="GO:0005524">
    <property type="term" value="F:ATP binding"/>
    <property type="evidence" value="ECO:0007669"/>
    <property type="project" value="InterPro"/>
</dbReference>
<dbReference type="SUPFAM" id="SSF82171">
    <property type="entry name" value="DPP6 N-terminal domain-like"/>
    <property type="match status" value="1"/>
</dbReference>
<reference evidence="4 5" key="1">
    <citation type="submission" date="2015-10" db="EMBL/GenBank/DDBJ databases">
        <title>Genome sequencing of Penicillium freii.</title>
        <authorList>
            <person name="Nguyen H.D."/>
            <person name="Visagie C.M."/>
            <person name="Seifert K.A."/>
        </authorList>
    </citation>
    <scope>NUCLEOTIDE SEQUENCE [LARGE SCALE GENOMIC DNA]</scope>
    <source>
        <strain evidence="4 5">DAOM 242723</strain>
    </source>
</reference>